<keyword evidence="2" id="KW-1185">Reference proteome</keyword>
<gene>
    <name evidence="1" type="ORF">ACFQ4Y_10820</name>
</gene>
<accession>A0ABW4CBA0</accession>
<evidence type="ECO:0000313" key="1">
    <source>
        <dbReference type="EMBL" id="MFD1427416.1"/>
    </source>
</evidence>
<proteinExistence type="predicted"/>
<name>A0ABW4CBA0_9BACL</name>
<comment type="caution">
    <text evidence="1">The sequence shown here is derived from an EMBL/GenBank/DDBJ whole genome shotgun (WGS) entry which is preliminary data.</text>
</comment>
<reference evidence="2" key="1">
    <citation type="journal article" date="2019" name="Int. J. Syst. Evol. Microbiol.">
        <title>The Global Catalogue of Microorganisms (GCM) 10K type strain sequencing project: providing services to taxonomists for standard genome sequencing and annotation.</title>
        <authorList>
            <consortium name="The Broad Institute Genomics Platform"/>
            <consortium name="The Broad Institute Genome Sequencing Center for Infectious Disease"/>
            <person name="Wu L."/>
            <person name="Ma J."/>
        </authorList>
    </citation>
    <scope>NUCLEOTIDE SEQUENCE [LARGE SCALE GENOMIC DNA]</scope>
    <source>
        <strain evidence="2">S1</strain>
    </source>
</reference>
<evidence type="ECO:0000313" key="2">
    <source>
        <dbReference type="Proteomes" id="UP001597282"/>
    </source>
</evidence>
<protein>
    <submittedName>
        <fullName evidence="1">Uncharacterized protein</fullName>
    </submittedName>
</protein>
<dbReference type="Proteomes" id="UP001597282">
    <property type="component" value="Unassembled WGS sequence"/>
</dbReference>
<organism evidence="1 2">
    <name type="scientific">Kroppenstedtia sanguinis</name>
    <dbReference type="NCBI Taxonomy" id="1380684"/>
    <lineage>
        <taxon>Bacteria</taxon>
        <taxon>Bacillati</taxon>
        <taxon>Bacillota</taxon>
        <taxon>Bacilli</taxon>
        <taxon>Bacillales</taxon>
        <taxon>Thermoactinomycetaceae</taxon>
        <taxon>Kroppenstedtia</taxon>
    </lineage>
</organism>
<dbReference type="EMBL" id="JBHTNU010000009">
    <property type="protein sequence ID" value="MFD1427416.1"/>
    <property type="molecule type" value="Genomic_DNA"/>
</dbReference>
<dbReference type="RefSeq" id="WP_380165415.1">
    <property type="nucleotide sequence ID" value="NZ_JBHTNU010000009.1"/>
</dbReference>
<sequence length="40" mass="4319">MTLALTIALSLISTCLLSTATLHLMIKKEDQMVAQSLGEE</sequence>